<evidence type="ECO:0000256" key="15">
    <source>
        <dbReference type="SAM" id="SignalP"/>
    </source>
</evidence>
<dbReference type="Gramene" id="CDO97718">
    <property type="protein sequence ID" value="CDO97718"/>
    <property type="gene ID" value="GSCOC_T00015138001"/>
</dbReference>
<keyword evidence="6 15" id="KW-0732">Signal</keyword>
<evidence type="ECO:0000313" key="18">
    <source>
        <dbReference type="Proteomes" id="UP000295252"/>
    </source>
</evidence>
<keyword evidence="4" id="KW-0945">Host-virus interaction</keyword>
<feature type="domain" description="Gnk2-homologous" evidence="16">
    <location>
        <begin position="38"/>
        <end position="145"/>
    </location>
</feature>
<evidence type="ECO:0000256" key="14">
    <source>
        <dbReference type="SAM" id="Phobius"/>
    </source>
</evidence>
<dbReference type="InterPro" id="IPR002902">
    <property type="entry name" value="GNK2"/>
</dbReference>
<dbReference type="GO" id="GO:0005886">
    <property type="term" value="C:plasma membrane"/>
    <property type="evidence" value="ECO:0007669"/>
    <property type="project" value="UniProtKB-SubCell"/>
</dbReference>
<dbReference type="GO" id="GO:0009506">
    <property type="term" value="C:plasmodesma"/>
    <property type="evidence" value="ECO:0007669"/>
    <property type="project" value="UniProtKB-SubCell"/>
</dbReference>
<dbReference type="CDD" id="cd23509">
    <property type="entry name" value="Gnk2-like"/>
    <property type="match status" value="2"/>
</dbReference>
<gene>
    <name evidence="17" type="ORF">GSCOC_T00015138001</name>
</gene>
<evidence type="ECO:0000256" key="10">
    <source>
        <dbReference type="ARBA" id="ARBA00023136"/>
    </source>
</evidence>
<dbReference type="FunFam" id="3.30.430.20:FF:000011">
    <property type="entry name" value="Cysteine-rich repeat secretory protein 15"/>
    <property type="match status" value="1"/>
</dbReference>
<keyword evidence="3" id="KW-1003">Cell membrane</keyword>
<evidence type="ECO:0000256" key="7">
    <source>
        <dbReference type="ARBA" id="ARBA00022737"/>
    </source>
</evidence>
<name>A0A068TQV1_COFCA</name>
<evidence type="ECO:0000313" key="17">
    <source>
        <dbReference type="EMBL" id="CDO97718.1"/>
    </source>
</evidence>
<dbReference type="EMBL" id="HG739085">
    <property type="protein sequence ID" value="CDO97718.1"/>
    <property type="molecule type" value="Genomic_DNA"/>
</dbReference>
<dbReference type="PANTHER" id="PTHR32080:SF2">
    <property type="entry name" value="PLASMODESMATA-LOCATED PROTEIN 8"/>
    <property type="match status" value="1"/>
</dbReference>
<protein>
    <recommendedName>
        <fullName evidence="16">Gnk2-homologous domain-containing protein</fullName>
    </recommendedName>
</protein>
<evidence type="ECO:0000256" key="3">
    <source>
        <dbReference type="ARBA" id="ARBA00022475"/>
    </source>
</evidence>
<evidence type="ECO:0000256" key="5">
    <source>
        <dbReference type="ARBA" id="ARBA00022692"/>
    </source>
</evidence>
<evidence type="ECO:0000256" key="6">
    <source>
        <dbReference type="ARBA" id="ARBA00022729"/>
    </source>
</evidence>
<reference evidence="18" key="1">
    <citation type="journal article" date="2014" name="Science">
        <title>The coffee genome provides insight into the convergent evolution of caffeine biosynthesis.</title>
        <authorList>
            <person name="Denoeud F."/>
            <person name="Carretero-Paulet L."/>
            <person name="Dereeper A."/>
            <person name="Droc G."/>
            <person name="Guyot R."/>
            <person name="Pietrella M."/>
            <person name="Zheng C."/>
            <person name="Alberti A."/>
            <person name="Anthony F."/>
            <person name="Aprea G."/>
            <person name="Aury J.M."/>
            <person name="Bento P."/>
            <person name="Bernard M."/>
            <person name="Bocs S."/>
            <person name="Campa C."/>
            <person name="Cenci A."/>
            <person name="Combes M.C."/>
            <person name="Crouzillat D."/>
            <person name="Da Silva C."/>
            <person name="Daddiego L."/>
            <person name="De Bellis F."/>
            <person name="Dussert S."/>
            <person name="Garsmeur O."/>
            <person name="Gayraud T."/>
            <person name="Guignon V."/>
            <person name="Jahn K."/>
            <person name="Jamilloux V."/>
            <person name="Joet T."/>
            <person name="Labadie K."/>
            <person name="Lan T."/>
            <person name="Leclercq J."/>
            <person name="Lepelley M."/>
            <person name="Leroy T."/>
            <person name="Li L.T."/>
            <person name="Librado P."/>
            <person name="Lopez L."/>
            <person name="Munoz A."/>
            <person name="Noel B."/>
            <person name="Pallavicini A."/>
            <person name="Perrotta G."/>
            <person name="Poncet V."/>
            <person name="Pot D."/>
            <person name="Priyono X."/>
            <person name="Rigoreau M."/>
            <person name="Rouard M."/>
            <person name="Rozas J."/>
            <person name="Tranchant-Dubreuil C."/>
            <person name="VanBuren R."/>
            <person name="Zhang Q."/>
            <person name="Andrade A.C."/>
            <person name="Argout X."/>
            <person name="Bertrand B."/>
            <person name="de Kochko A."/>
            <person name="Graziosi G."/>
            <person name="Henry R.J."/>
            <person name="Jayarama X."/>
            <person name="Ming R."/>
            <person name="Nagai C."/>
            <person name="Rounsley S."/>
            <person name="Sankoff D."/>
            <person name="Giuliano G."/>
            <person name="Albert V.A."/>
            <person name="Wincker P."/>
            <person name="Lashermes P."/>
        </authorList>
    </citation>
    <scope>NUCLEOTIDE SEQUENCE [LARGE SCALE GENOMIC DNA]</scope>
    <source>
        <strain evidence="18">cv. DH200-94</strain>
    </source>
</reference>
<organism evidence="17 18">
    <name type="scientific">Coffea canephora</name>
    <name type="common">Robusta coffee</name>
    <dbReference type="NCBI Taxonomy" id="49390"/>
    <lineage>
        <taxon>Eukaryota</taxon>
        <taxon>Viridiplantae</taxon>
        <taxon>Streptophyta</taxon>
        <taxon>Embryophyta</taxon>
        <taxon>Tracheophyta</taxon>
        <taxon>Spermatophyta</taxon>
        <taxon>Magnoliopsida</taxon>
        <taxon>eudicotyledons</taxon>
        <taxon>Gunneridae</taxon>
        <taxon>Pentapetalae</taxon>
        <taxon>asterids</taxon>
        <taxon>lamiids</taxon>
        <taxon>Gentianales</taxon>
        <taxon>Rubiaceae</taxon>
        <taxon>Ixoroideae</taxon>
        <taxon>Gardenieae complex</taxon>
        <taxon>Bertiereae - Coffeeae clade</taxon>
        <taxon>Coffeeae</taxon>
        <taxon>Coffea</taxon>
    </lineage>
</organism>
<keyword evidence="7" id="KW-0677">Repeat</keyword>
<keyword evidence="5 14" id="KW-0812">Transmembrane</keyword>
<accession>A0A068TQV1</accession>
<feature type="transmembrane region" description="Helical" evidence="14">
    <location>
        <begin position="263"/>
        <end position="283"/>
    </location>
</feature>
<dbReference type="Gene3D" id="3.30.430.20">
    <property type="entry name" value="Gnk2 domain, C-X8-C-X2-C motif"/>
    <property type="match status" value="2"/>
</dbReference>
<evidence type="ECO:0000256" key="11">
    <source>
        <dbReference type="ARBA" id="ARBA00023157"/>
    </source>
</evidence>
<evidence type="ECO:0000256" key="9">
    <source>
        <dbReference type="ARBA" id="ARBA00022989"/>
    </source>
</evidence>
<dbReference type="InterPro" id="IPR038408">
    <property type="entry name" value="GNK2_sf"/>
</dbReference>
<dbReference type="PhylomeDB" id="A0A068TQV1"/>
<feature type="chain" id="PRO_5001654181" description="Gnk2-homologous domain-containing protein" evidence="15">
    <location>
        <begin position="38"/>
        <end position="337"/>
    </location>
</feature>
<keyword evidence="2" id="KW-0813">Transport</keyword>
<keyword evidence="18" id="KW-1185">Reference proteome</keyword>
<dbReference type="PANTHER" id="PTHR32080">
    <property type="entry name" value="ANTIFUNGAL PROTEIN GINKBILOBIN-2-LIKE"/>
    <property type="match status" value="1"/>
</dbReference>
<dbReference type="Pfam" id="PF01657">
    <property type="entry name" value="Stress-antifung"/>
    <property type="match status" value="2"/>
</dbReference>
<proteinExistence type="inferred from homology"/>
<dbReference type="OrthoDB" id="1097929at2759"/>
<dbReference type="InterPro" id="IPR051378">
    <property type="entry name" value="Cell2Cell_Antifungal"/>
</dbReference>
<feature type="signal peptide" evidence="15">
    <location>
        <begin position="1"/>
        <end position="37"/>
    </location>
</feature>
<keyword evidence="11" id="KW-1015">Disulfide bond</keyword>
<dbReference type="InParanoid" id="A0A068TQV1"/>
<comment type="subcellular location">
    <subcellularLocation>
        <location evidence="12">Cell junction</location>
        <location evidence="12">Plasmodesma</location>
    </subcellularLocation>
    <subcellularLocation>
        <location evidence="1">Cell membrane</location>
        <topology evidence="1">Single-pass type I membrane protein</topology>
    </subcellularLocation>
</comment>
<evidence type="ECO:0000259" key="16">
    <source>
        <dbReference type="PROSITE" id="PS51473"/>
    </source>
</evidence>
<dbReference type="PROSITE" id="PS51473">
    <property type="entry name" value="GNK2"/>
    <property type="match status" value="2"/>
</dbReference>
<evidence type="ECO:0000256" key="1">
    <source>
        <dbReference type="ARBA" id="ARBA00004251"/>
    </source>
</evidence>
<evidence type="ECO:0000256" key="12">
    <source>
        <dbReference type="ARBA" id="ARBA00024184"/>
    </source>
</evidence>
<dbReference type="OMA" id="CYVRYEN"/>
<evidence type="ECO:0000256" key="4">
    <source>
        <dbReference type="ARBA" id="ARBA00022581"/>
    </source>
</evidence>
<dbReference type="FunCoup" id="A0A068TQV1">
    <property type="interactions" value="1"/>
</dbReference>
<evidence type="ECO:0000256" key="13">
    <source>
        <dbReference type="ARBA" id="ARBA00038393"/>
    </source>
</evidence>
<dbReference type="STRING" id="49390.A0A068TQV1"/>
<dbReference type="FunFam" id="3.30.430.20:FF:000001">
    <property type="entry name" value="cysteine-rich repeat secretory protein 3"/>
    <property type="match status" value="1"/>
</dbReference>
<keyword evidence="9 14" id="KW-1133">Transmembrane helix</keyword>
<dbReference type="Proteomes" id="UP000295252">
    <property type="component" value="Chromosome IV"/>
</dbReference>
<evidence type="ECO:0000256" key="8">
    <source>
        <dbReference type="ARBA" id="ARBA00022949"/>
    </source>
</evidence>
<keyword evidence="8" id="KW-0965">Cell junction</keyword>
<comment type="similarity">
    <text evidence="13">Belongs to the cysteine-rich repeat secretory protein family. Plasmodesmata-located proteins (PDLD) subfamily.</text>
</comment>
<evidence type="ECO:0000256" key="2">
    <source>
        <dbReference type="ARBA" id="ARBA00022448"/>
    </source>
</evidence>
<dbReference type="AlphaFoldDB" id="A0A068TQV1"/>
<feature type="domain" description="Gnk2-homologous" evidence="16">
    <location>
        <begin position="146"/>
        <end position="245"/>
    </location>
</feature>
<sequence>MPRSLQQHKPQFTTLALRLSSFFLLLVLSNQSHHVKADIFIYSDCSEGKYQPNSPYVTYLNTLLSSAVNSASQSLYNSFALGNDSSAPAEASIYGLYQCRGDLETRDCATCMASAVNQINLVCPYTYGAILQLDGCFLRYEHIDFLGKPDTSLRYKKCGKRASSDAEFLRGRDAVLANMQGSISFRVSTSGLVEGYAQCIGDLSEADCSSCLADAVVQLKSLCGSSEAADAFLAQCYARYWASGYYDSSDSSHGNDDEVGKTVAIIVGSVAGFAVLIVLISFCRTAVRSWGCFLVPLELVSPRPFILKDQGSNLGEAPLQTLPRPSLRRYRDGQIHN</sequence>
<keyword evidence="10 14" id="KW-0472">Membrane</keyword>